<organism evidence="2 3">
    <name type="scientific">Peltaster fructicola</name>
    <dbReference type="NCBI Taxonomy" id="286661"/>
    <lineage>
        <taxon>Eukaryota</taxon>
        <taxon>Fungi</taxon>
        <taxon>Dikarya</taxon>
        <taxon>Ascomycota</taxon>
        <taxon>Pezizomycotina</taxon>
        <taxon>Dothideomycetes</taxon>
        <taxon>Dothideomycetes incertae sedis</taxon>
        <taxon>Peltaster</taxon>
    </lineage>
</organism>
<gene>
    <name evidence="2" type="ORF">AMS68_004201</name>
</gene>
<feature type="compositionally biased region" description="Polar residues" evidence="1">
    <location>
        <begin position="282"/>
        <end position="307"/>
    </location>
</feature>
<dbReference type="Proteomes" id="UP000503462">
    <property type="component" value="Chromosome 3"/>
</dbReference>
<feature type="compositionally biased region" description="Polar residues" evidence="1">
    <location>
        <begin position="829"/>
        <end position="849"/>
    </location>
</feature>
<keyword evidence="3" id="KW-1185">Reference proteome</keyword>
<feature type="compositionally biased region" description="Low complexity" evidence="1">
    <location>
        <begin position="67"/>
        <end position="85"/>
    </location>
</feature>
<feature type="compositionally biased region" description="Basic and acidic residues" evidence="1">
    <location>
        <begin position="1133"/>
        <end position="1155"/>
    </location>
</feature>
<feature type="compositionally biased region" description="Basic and acidic residues" evidence="1">
    <location>
        <begin position="183"/>
        <end position="198"/>
    </location>
</feature>
<evidence type="ECO:0000313" key="2">
    <source>
        <dbReference type="EMBL" id="QIW98683.1"/>
    </source>
</evidence>
<name>A0A6H0XVC3_9PEZI</name>
<protein>
    <submittedName>
        <fullName evidence="2">Uncharacterized protein</fullName>
    </submittedName>
</protein>
<feature type="compositionally biased region" description="Polar residues" evidence="1">
    <location>
        <begin position="372"/>
        <end position="386"/>
    </location>
</feature>
<feature type="compositionally biased region" description="Low complexity" evidence="1">
    <location>
        <begin position="553"/>
        <end position="567"/>
    </location>
</feature>
<feature type="region of interest" description="Disordered" evidence="1">
    <location>
        <begin position="694"/>
        <end position="914"/>
    </location>
</feature>
<evidence type="ECO:0000256" key="1">
    <source>
        <dbReference type="SAM" id="MobiDB-lite"/>
    </source>
</evidence>
<feature type="compositionally biased region" description="Acidic residues" evidence="1">
    <location>
        <begin position="40"/>
        <end position="54"/>
    </location>
</feature>
<feature type="compositionally biased region" description="Polar residues" evidence="1">
    <location>
        <begin position="219"/>
        <end position="230"/>
    </location>
</feature>
<feature type="compositionally biased region" description="Low complexity" evidence="1">
    <location>
        <begin position="618"/>
        <end position="637"/>
    </location>
</feature>
<proteinExistence type="predicted"/>
<evidence type="ECO:0000313" key="3">
    <source>
        <dbReference type="Proteomes" id="UP000503462"/>
    </source>
</evidence>
<feature type="region of interest" description="Disordered" evidence="1">
    <location>
        <begin position="526"/>
        <end position="671"/>
    </location>
</feature>
<accession>A0A6H0XVC3</accession>
<feature type="compositionally biased region" description="Basic and acidic residues" evidence="1">
    <location>
        <begin position="894"/>
        <end position="906"/>
    </location>
</feature>
<feature type="compositionally biased region" description="Polar residues" evidence="1">
    <location>
        <begin position="542"/>
        <end position="552"/>
    </location>
</feature>
<dbReference type="OrthoDB" id="5151921at2759"/>
<feature type="compositionally biased region" description="Basic and acidic residues" evidence="1">
    <location>
        <begin position="89"/>
        <end position="105"/>
    </location>
</feature>
<feature type="compositionally biased region" description="Polar residues" evidence="1">
    <location>
        <begin position="459"/>
        <end position="470"/>
    </location>
</feature>
<feature type="compositionally biased region" description="Polar residues" evidence="1">
    <location>
        <begin position="526"/>
        <end position="535"/>
    </location>
</feature>
<dbReference type="AlphaFoldDB" id="A0A6H0XVC3"/>
<feature type="region of interest" description="Disordered" evidence="1">
    <location>
        <begin position="430"/>
        <end position="484"/>
    </location>
</feature>
<dbReference type="EMBL" id="CP051141">
    <property type="protein sequence ID" value="QIW98683.1"/>
    <property type="molecule type" value="Genomic_DNA"/>
</dbReference>
<feature type="region of interest" description="Disordered" evidence="1">
    <location>
        <begin position="341"/>
        <end position="415"/>
    </location>
</feature>
<feature type="compositionally biased region" description="Pro residues" evidence="1">
    <location>
        <begin position="1"/>
        <end position="15"/>
    </location>
</feature>
<feature type="compositionally biased region" description="Polar residues" evidence="1">
    <location>
        <begin position="107"/>
        <end position="116"/>
    </location>
</feature>
<feature type="compositionally biased region" description="Low complexity" evidence="1">
    <location>
        <begin position="356"/>
        <end position="371"/>
    </location>
</feature>
<feature type="region of interest" description="Disordered" evidence="1">
    <location>
        <begin position="1120"/>
        <end position="1158"/>
    </location>
</feature>
<feature type="compositionally biased region" description="Polar residues" evidence="1">
    <location>
        <begin position="573"/>
        <end position="598"/>
    </location>
</feature>
<feature type="compositionally biased region" description="Basic and acidic residues" evidence="1">
    <location>
        <begin position="797"/>
        <end position="810"/>
    </location>
</feature>
<feature type="compositionally biased region" description="Polar residues" evidence="1">
    <location>
        <begin position="768"/>
        <end position="780"/>
    </location>
</feature>
<sequence>MARPGPPGAGPPRQPPISFKTVPGRNRTQKWNQAKTYNYDGDDWGGYDPYDEYGGDINDASAAQTGPYPSAAAAYPQQPLQRQQSFESGSERRQFSAPLPDDRSRSPAKSTGSSGYSDRGGQRRREYSNPAQVPPPLNTRTSPVRPNDDSLNKDAMISEHGNTDATSPSGKSDKPLPFIRPSDIYKRMAEEKEKERQSSDSSRPSMESIHREGTPGSVAGSSQRPLSTVQERPGSGDISTLIQHDPPHMHPGYGASQPISTARPLLPPVAAISDFGMDILGGSSSTTQHVDAPQPASSQQRAVNTAYSEPAQHTAPLASRSQQSTTGLQNVVQTAFDRQDSTASSVYSRQPHDVSRSNTNSTSSISPIMSRVPSTATAFQRQQDWDTSVPPIAEEPAGSHSRSASGETVVPPSHHNFSSLAAASIEPATSADNPYRRSLNPTGGSPAHTPALETVEPKQLSNPMSAQITTAEPEPEARATGRPRAGTDYSLREADLAQEASSATSPVQTHELAQTQTALQNDFLNEHSSTSTSQRAAFDATPDTSALPTQSPLATGTSGTSTAAALAVPPQPKTSQSSTTPAASLTAPSHPQRLNSFQPHMPGEWISPAPTPATEMSQPALPQLAAAAPPTASPLAQEVKTHERNTDDEEIPDFTPNASRKPQEDNLSGALTAVKDAGSALGAALLSGVGLGHQTRDFASEEPSEPVEQPVSHPRNQSGAITSRMPLYRELSEAPTESNASIASDIPPTPPAKDDGMHAGTFAGSEAYSKSTRTNQQSSAPEARPPLSTNVSTSEYESDRLRKDIERSLNEHVSPVPDVTVAAPPKTELMTSQSTQLGTGSQVPSQAATKTAPDPSLLSATARPVLLDQRFSWESQHETAGRPTVPMAVVGELPGDKDRQSYERPSDGQGLHVVNAPPQELVSPLGADEVSPLTPTQTIAVPISQKLDIPAGESIKRTELSPSPVSMDDSSHIPSYYAGVTGGALDALSNSPDLKSPDEVGQEPEEQVTVPLQAAVPVQKPDSSRQSGRIPPFREILAIKEAPERIKTYADTRQSFAEMNTGLNNWMSGMLAKHAEHSDLVTPTGAFNAQSVQIDSNSMGRGHRHNPSLLKIKQFAGGLDPSKSYTEAAPDTPPKDYDGNRQQMEKMQAKGKDLMKSAGAFGGKAQAGAMGLLAKGRSRFGRGEKDN</sequence>
<feature type="region of interest" description="Disordered" evidence="1">
    <location>
        <begin position="1"/>
        <end position="261"/>
    </location>
</feature>
<feature type="region of interest" description="Disordered" evidence="1">
    <location>
        <begin position="279"/>
        <end position="326"/>
    </location>
</feature>
<reference evidence="2 3" key="1">
    <citation type="journal article" date="2016" name="Sci. Rep.">
        <title>Peltaster fructicola genome reveals evolution from an invasive phytopathogen to an ectophytic parasite.</title>
        <authorList>
            <person name="Xu C."/>
            <person name="Chen H."/>
            <person name="Gleason M.L."/>
            <person name="Xu J.R."/>
            <person name="Liu H."/>
            <person name="Zhang R."/>
            <person name="Sun G."/>
        </authorList>
    </citation>
    <scope>NUCLEOTIDE SEQUENCE [LARGE SCALE GENOMIC DNA]</scope>
    <source>
        <strain evidence="2 3">LNHT1506</strain>
    </source>
</reference>